<accession>A0A0A9CIJ2</accession>
<dbReference type="AlphaFoldDB" id="A0A0A9CIJ2"/>
<evidence type="ECO:0000313" key="1">
    <source>
        <dbReference type="EMBL" id="JAD74278.1"/>
    </source>
</evidence>
<organism evidence="1">
    <name type="scientific">Arundo donax</name>
    <name type="common">Giant reed</name>
    <name type="synonym">Donax arundinaceus</name>
    <dbReference type="NCBI Taxonomy" id="35708"/>
    <lineage>
        <taxon>Eukaryota</taxon>
        <taxon>Viridiplantae</taxon>
        <taxon>Streptophyta</taxon>
        <taxon>Embryophyta</taxon>
        <taxon>Tracheophyta</taxon>
        <taxon>Spermatophyta</taxon>
        <taxon>Magnoliopsida</taxon>
        <taxon>Liliopsida</taxon>
        <taxon>Poales</taxon>
        <taxon>Poaceae</taxon>
        <taxon>PACMAD clade</taxon>
        <taxon>Arundinoideae</taxon>
        <taxon>Arundineae</taxon>
        <taxon>Arundo</taxon>
    </lineage>
</organism>
<sequence length="38" mass="4560">MGQIRGTNYETNTKYNVVFCNRFRLQTRGTRINTDYPM</sequence>
<proteinExistence type="predicted"/>
<protein>
    <submittedName>
        <fullName evidence="1">Uncharacterized protein</fullName>
    </submittedName>
</protein>
<dbReference type="EMBL" id="GBRH01223617">
    <property type="protein sequence ID" value="JAD74278.1"/>
    <property type="molecule type" value="Transcribed_RNA"/>
</dbReference>
<reference evidence="1" key="1">
    <citation type="submission" date="2014-09" db="EMBL/GenBank/DDBJ databases">
        <authorList>
            <person name="Magalhaes I.L.F."/>
            <person name="Oliveira U."/>
            <person name="Santos F.R."/>
            <person name="Vidigal T.H.D.A."/>
            <person name="Brescovit A.D."/>
            <person name="Santos A.J."/>
        </authorList>
    </citation>
    <scope>NUCLEOTIDE SEQUENCE</scope>
    <source>
        <tissue evidence="1">Shoot tissue taken approximately 20 cm above the soil surface</tissue>
    </source>
</reference>
<reference evidence="1" key="2">
    <citation type="journal article" date="2015" name="Data Brief">
        <title>Shoot transcriptome of the giant reed, Arundo donax.</title>
        <authorList>
            <person name="Barrero R.A."/>
            <person name="Guerrero F.D."/>
            <person name="Moolhuijzen P."/>
            <person name="Goolsby J.A."/>
            <person name="Tidwell J."/>
            <person name="Bellgard S.E."/>
            <person name="Bellgard M.I."/>
        </authorList>
    </citation>
    <scope>NUCLEOTIDE SEQUENCE</scope>
    <source>
        <tissue evidence="1">Shoot tissue taken approximately 20 cm above the soil surface</tissue>
    </source>
</reference>
<name>A0A0A9CIJ2_ARUDO</name>